<protein>
    <submittedName>
        <fullName evidence="1">Uncharacterized protein</fullName>
    </submittedName>
</protein>
<dbReference type="Proteomes" id="UP001168821">
    <property type="component" value="Unassembled WGS sequence"/>
</dbReference>
<comment type="caution">
    <text evidence="1">The sequence shown here is derived from an EMBL/GenBank/DDBJ whole genome shotgun (WGS) entry which is preliminary data.</text>
</comment>
<gene>
    <name evidence="1" type="ORF">Zmor_026423</name>
</gene>
<proteinExistence type="predicted"/>
<dbReference type="EMBL" id="JALNTZ010000008">
    <property type="protein sequence ID" value="KAJ3643729.1"/>
    <property type="molecule type" value="Genomic_DNA"/>
</dbReference>
<reference evidence="1" key="1">
    <citation type="journal article" date="2023" name="G3 (Bethesda)">
        <title>Whole genome assemblies of Zophobas morio and Tenebrio molitor.</title>
        <authorList>
            <person name="Kaur S."/>
            <person name="Stinson S.A."/>
            <person name="diCenzo G.C."/>
        </authorList>
    </citation>
    <scope>NUCLEOTIDE SEQUENCE</scope>
    <source>
        <strain evidence="1">QUZm001</strain>
    </source>
</reference>
<evidence type="ECO:0000313" key="2">
    <source>
        <dbReference type="Proteomes" id="UP001168821"/>
    </source>
</evidence>
<accession>A0AA38HUB1</accession>
<sequence>MHRYLCCDFDPDDLSDMLHPTITVRFDERNGPVETFRWNGLKRTEGVRPCRRWHCLDVTPTPINRELPFKVY</sequence>
<organism evidence="1 2">
    <name type="scientific">Zophobas morio</name>
    <dbReference type="NCBI Taxonomy" id="2755281"/>
    <lineage>
        <taxon>Eukaryota</taxon>
        <taxon>Metazoa</taxon>
        <taxon>Ecdysozoa</taxon>
        <taxon>Arthropoda</taxon>
        <taxon>Hexapoda</taxon>
        <taxon>Insecta</taxon>
        <taxon>Pterygota</taxon>
        <taxon>Neoptera</taxon>
        <taxon>Endopterygota</taxon>
        <taxon>Coleoptera</taxon>
        <taxon>Polyphaga</taxon>
        <taxon>Cucujiformia</taxon>
        <taxon>Tenebrionidae</taxon>
        <taxon>Zophobas</taxon>
    </lineage>
</organism>
<name>A0AA38HUB1_9CUCU</name>
<evidence type="ECO:0000313" key="1">
    <source>
        <dbReference type="EMBL" id="KAJ3643729.1"/>
    </source>
</evidence>
<dbReference type="AlphaFoldDB" id="A0AA38HUB1"/>
<keyword evidence="2" id="KW-1185">Reference proteome</keyword>